<dbReference type="PANTHER" id="PTHR38479">
    <property type="entry name" value="LMO0824 PROTEIN"/>
    <property type="match status" value="1"/>
</dbReference>
<dbReference type="EMBL" id="JBHRZH010000017">
    <property type="protein sequence ID" value="MFC3763020.1"/>
    <property type="molecule type" value="Genomic_DNA"/>
</dbReference>
<dbReference type="InterPro" id="IPR009351">
    <property type="entry name" value="AlkZ-like"/>
</dbReference>
<accession>A0ABV7YH62</accession>
<dbReference type="Pfam" id="PF06224">
    <property type="entry name" value="AlkZ-like"/>
    <property type="match status" value="1"/>
</dbReference>
<proteinExistence type="predicted"/>
<dbReference type="RefSeq" id="WP_205119894.1">
    <property type="nucleotide sequence ID" value="NZ_JAFBCM010000001.1"/>
</dbReference>
<sequence>MVKVTYDQVVAYRLHVNHLVDRLPPGEYERAVHAGLQDTGPRDALVSLHARVTDCPPDSWEDERLVQAYSPRQAVYLLPKRNLGVFTIGRLPSDPQARKEFDELTDRVCRELAGHERRGSGPVDMRQATWTGRVVIRWTASAIFTREVPAQDIDPSEARRELCRRHVHAFGPTTTAAYAWWTGLPPADAQRTWEELADELTQVDVDGTTAWILTTDKDTLTAAPEPKGIRLIPAPELRLFGQDKTGLFVGPGERRKPPGRDSFHAHGVVVDGELAGAWGRSKGKVRVRLARALTAEQLARLEHEVLTMPIPNATMSLVLERDEMPA</sequence>
<protein>
    <submittedName>
        <fullName evidence="1">DNA glycosylase AlkZ-like family protein</fullName>
    </submittedName>
</protein>
<evidence type="ECO:0000313" key="2">
    <source>
        <dbReference type="Proteomes" id="UP001595699"/>
    </source>
</evidence>
<gene>
    <name evidence="1" type="ORF">ACFOUW_19420</name>
</gene>
<comment type="caution">
    <text evidence="1">The sequence shown here is derived from an EMBL/GenBank/DDBJ whole genome shotgun (WGS) entry which is preliminary data.</text>
</comment>
<reference evidence="2" key="1">
    <citation type="journal article" date="2019" name="Int. J. Syst. Evol. Microbiol.">
        <title>The Global Catalogue of Microorganisms (GCM) 10K type strain sequencing project: providing services to taxonomists for standard genome sequencing and annotation.</title>
        <authorList>
            <consortium name="The Broad Institute Genomics Platform"/>
            <consortium name="The Broad Institute Genome Sequencing Center for Infectious Disease"/>
            <person name="Wu L."/>
            <person name="Ma J."/>
        </authorList>
    </citation>
    <scope>NUCLEOTIDE SEQUENCE [LARGE SCALE GENOMIC DNA]</scope>
    <source>
        <strain evidence="2">CGMCC 4.7241</strain>
    </source>
</reference>
<dbReference type="PANTHER" id="PTHR38479:SF2">
    <property type="entry name" value="WINGED HELIX DNA-BINDING DOMAIN-CONTAINING PROTEIN"/>
    <property type="match status" value="1"/>
</dbReference>
<name>A0ABV7YH62_9ACTN</name>
<evidence type="ECO:0000313" key="1">
    <source>
        <dbReference type="EMBL" id="MFC3763020.1"/>
    </source>
</evidence>
<dbReference type="Proteomes" id="UP001595699">
    <property type="component" value="Unassembled WGS sequence"/>
</dbReference>
<keyword evidence="2" id="KW-1185">Reference proteome</keyword>
<organism evidence="1 2">
    <name type="scientific">Tenggerimyces flavus</name>
    <dbReference type="NCBI Taxonomy" id="1708749"/>
    <lineage>
        <taxon>Bacteria</taxon>
        <taxon>Bacillati</taxon>
        <taxon>Actinomycetota</taxon>
        <taxon>Actinomycetes</taxon>
        <taxon>Propionibacteriales</taxon>
        <taxon>Nocardioidaceae</taxon>
        <taxon>Tenggerimyces</taxon>
    </lineage>
</organism>